<dbReference type="InterPro" id="IPR046335">
    <property type="entry name" value="LacI/GalR-like_sensor"/>
</dbReference>
<proteinExistence type="predicted"/>
<dbReference type="InterPro" id="IPR028082">
    <property type="entry name" value="Peripla_BP_I"/>
</dbReference>
<dbReference type="EMBL" id="UGTJ01000001">
    <property type="protein sequence ID" value="SUB78969.1"/>
    <property type="molecule type" value="Genomic_DNA"/>
</dbReference>
<dbReference type="GO" id="GO:0000976">
    <property type="term" value="F:transcription cis-regulatory region binding"/>
    <property type="evidence" value="ECO:0007669"/>
    <property type="project" value="TreeGrafter"/>
</dbReference>
<keyword evidence="3" id="KW-0804">Transcription</keyword>
<evidence type="ECO:0000256" key="1">
    <source>
        <dbReference type="ARBA" id="ARBA00023015"/>
    </source>
</evidence>
<dbReference type="CDD" id="cd01392">
    <property type="entry name" value="HTH_LacI"/>
    <property type="match status" value="1"/>
</dbReference>
<dbReference type="InterPro" id="IPR000843">
    <property type="entry name" value="HTH_LacI"/>
</dbReference>
<dbReference type="AlphaFoldDB" id="A0AAQ1UH40"/>
<dbReference type="SUPFAM" id="SSF47413">
    <property type="entry name" value="lambda repressor-like DNA-binding domains"/>
    <property type="match status" value="1"/>
</dbReference>
<dbReference type="SMART" id="SM00354">
    <property type="entry name" value="HTH_LACI"/>
    <property type="match status" value="1"/>
</dbReference>
<dbReference type="Pfam" id="PF13377">
    <property type="entry name" value="Peripla_BP_3"/>
    <property type="match status" value="1"/>
</dbReference>
<organism evidence="5 6">
    <name type="scientific">Segatella buccae</name>
    <dbReference type="NCBI Taxonomy" id="28126"/>
    <lineage>
        <taxon>Bacteria</taxon>
        <taxon>Pseudomonadati</taxon>
        <taxon>Bacteroidota</taxon>
        <taxon>Bacteroidia</taxon>
        <taxon>Bacteroidales</taxon>
        <taxon>Prevotellaceae</taxon>
        <taxon>Segatella</taxon>
    </lineage>
</organism>
<accession>A0AAQ1UH40</accession>
<dbReference type="InterPro" id="IPR010982">
    <property type="entry name" value="Lambda_DNA-bd_dom_sf"/>
</dbReference>
<dbReference type="RefSeq" id="WP_004346314.1">
    <property type="nucleotide sequence ID" value="NZ_CALLWX010000023.1"/>
</dbReference>
<comment type="caution">
    <text evidence="5">The sequence shown here is derived from an EMBL/GenBank/DDBJ whole genome shotgun (WGS) entry which is preliminary data.</text>
</comment>
<dbReference type="CDD" id="cd06267">
    <property type="entry name" value="PBP1_LacI_sugar_binding-like"/>
    <property type="match status" value="1"/>
</dbReference>
<dbReference type="Proteomes" id="UP000255283">
    <property type="component" value="Unassembled WGS sequence"/>
</dbReference>
<evidence type="ECO:0000256" key="2">
    <source>
        <dbReference type="ARBA" id="ARBA00023125"/>
    </source>
</evidence>
<keyword evidence="1" id="KW-0805">Transcription regulation</keyword>
<dbReference type="Pfam" id="PF00356">
    <property type="entry name" value="LacI"/>
    <property type="match status" value="1"/>
</dbReference>
<dbReference type="PROSITE" id="PS50932">
    <property type="entry name" value="HTH_LACI_2"/>
    <property type="match status" value="1"/>
</dbReference>
<evidence type="ECO:0000313" key="5">
    <source>
        <dbReference type="EMBL" id="SUB78969.1"/>
    </source>
</evidence>
<dbReference type="GeneID" id="93536910"/>
<reference evidence="5 6" key="1">
    <citation type="submission" date="2018-06" db="EMBL/GenBank/DDBJ databases">
        <authorList>
            <consortium name="Pathogen Informatics"/>
            <person name="Doyle S."/>
        </authorList>
    </citation>
    <scope>NUCLEOTIDE SEQUENCE [LARGE SCALE GENOMIC DNA]</scope>
    <source>
        <strain evidence="5 6">NCTC13063</strain>
    </source>
</reference>
<dbReference type="Gene3D" id="3.40.50.2300">
    <property type="match status" value="2"/>
</dbReference>
<keyword evidence="2" id="KW-0238">DNA-binding</keyword>
<dbReference type="PANTHER" id="PTHR30146">
    <property type="entry name" value="LACI-RELATED TRANSCRIPTIONAL REPRESSOR"/>
    <property type="match status" value="1"/>
</dbReference>
<dbReference type="SUPFAM" id="SSF53822">
    <property type="entry name" value="Periplasmic binding protein-like I"/>
    <property type="match status" value="1"/>
</dbReference>
<dbReference type="GO" id="GO:0003700">
    <property type="term" value="F:DNA-binding transcription factor activity"/>
    <property type="evidence" value="ECO:0007669"/>
    <property type="project" value="TreeGrafter"/>
</dbReference>
<dbReference type="PANTHER" id="PTHR30146:SF109">
    <property type="entry name" value="HTH-TYPE TRANSCRIPTIONAL REGULATOR GALS"/>
    <property type="match status" value="1"/>
</dbReference>
<dbReference type="Gene3D" id="1.10.260.40">
    <property type="entry name" value="lambda repressor-like DNA-binding domains"/>
    <property type="match status" value="1"/>
</dbReference>
<evidence type="ECO:0000313" key="6">
    <source>
        <dbReference type="Proteomes" id="UP000255283"/>
    </source>
</evidence>
<sequence>MKQRRTSLKDLADRLGVSIATVSRALRNSHEVGEELKTKIQALAKELNYRPNPFAQSLRKEAPRVIGVIVPNLVTHYYAAVLDGIEDYATRAGYSVISANSHESHERESLLLDNFLDMHVEGIIACLAQDTVDYSHFRELHKMGIPLVFFARTCLPELFSQVVANGDVAAQEATQHLIDKGARRIAFIGGPNHLDMVRRRKHGYLEALRENRIAIDRSLVVCGKIDFEVARKSTLDLLQREERPDAILAFNDILTYAAFDAIKAASLRIPDDVAIIGFTDGDTAAFVTPRLSAIMDQAHEQGMKACELLMRNINGDPKIYQEVVPMILKIRESSEKS</sequence>
<evidence type="ECO:0000259" key="4">
    <source>
        <dbReference type="PROSITE" id="PS50932"/>
    </source>
</evidence>
<gene>
    <name evidence="5" type="primary">cytR_1</name>
    <name evidence="5" type="ORF">NCTC13063_00221</name>
</gene>
<evidence type="ECO:0000256" key="3">
    <source>
        <dbReference type="ARBA" id="ARBA00023163"/>
    </source>
</evidence>
<protein>
    <submittedName>
        <fullName evidence="5">HTH-type transcriptional repressor CytR</fullName>
    </submittedName>
</protein>
<feature type="domain" description="HTH lacI-type" evidence="4">
    <location>
        <begin position="6"/>
        <end position="60"/>
    </location>
</feature>
<name>A0AAQ1UH40_9BACT</name>